<dbReference type="SMART" id="SM00387">
    <property type="entry name" value="HATPase_c"/>
    <property type="match status" value="1"/>
</dbReference>
<dbReference type="InterPro" id="IPR050482">
    <property type="entry name" value="Sensor_HK_TwoCompSys"/>
</dbReference>
<dbReference type="KEGG" id="ceu:A7L45_12745"/>
<feature type="transmembrane region" description="Helical" evidence="4">
    <location>
        <begin position="268"/>
        <end position="288"/>
    </location>
</feature>
<keyword evidence="3" id="KW-0902">Two-component regulatory system</keyword>
<reference evidence="7" key="1">
    <citation type="journal article" date="2016" name="Front. Microbiol.">
        <title>Complete Genome Sequence of Clostridium estertheticum DSM 8809, a Microbe Identified in Spoiled Vacuum Packed Beef.</title>
        <authorList>
            <person name="Yu Z."/>
            <person name="Gunn L."/>
            <person name="Brennan E."/>
            <person name="Reid R."/>
            <person name="Wall P.G."/>
            <person name="Gaora O.P."/>
            <person name="Hurley D."/>
            <person name="Bolton D."/>
            <person name="Fanning S."/>
        </authorList>
    </citation>
    <scope>NUCLEOTIDE SEQUENCE [LARGE SCALE GENOMIC DNA]</scope>
    <source>
        <strain evidence="7">DSM 8809</strain>
    </source>
</reference>
<feature type="transmembrane region" description="Helical" evidence="4">
    <location>
        <begin position="88"/>
        <end position="112"/>
    </location>
</feature>
<sequence>MKSRYQIKQVFILLNQLLIISFLCHEYLRNIDTEAFSIMPLTIISLMLLYSIYIQFINLKGSYVLSQFSNLLLFLSWVFLLLRSKEKIFIFLATPLYVFLPYEIIQFLLMFIFQDCVYNNKKRINIILKICCFLTLLSMLNTRLFYVMFMLQWILNFVCFIYVLFKNRSRLFFILKQERKNLISSIFTIIVPYIIYVFLFAKQSNYMENCGLYIIVALPLFSVHGIVKKNHSNLNGYILNSKINILLSVCLLCFAVIIGIILHFSILSYFLLLHCAVWFVSFYLTLLYSEIKQRFLNGETRNSEMTQENFYMNNIIQIYKEENIKNDFSNYLHDEVLQDLLSIKNMIYKLDKPQVKEIIVETLEALNNSIREEMQEYHPIMLKTLTSKENIKNLLEMIKETYHRKKIPISFVCDDNLFLVEPYNLILYRMLRELVTNAFKHSKCLQIDVFLSQKKEKVELVVEDNGIGLDNIENIDIKNHKGLASIKEQVRLLGGCIRIDSKKPSGLRVTIQITMRGDNSYEYFINR</sequence>
<feature type="transmembrane region" description="Helical" evidence="4">
    <location>
        <begin position="181"/>
        <end position="199"/>
    </location>
</feature>
<dbReference type="RefSeq" id="WP_071613166.1">
    <property type="nucleotide sequence ID" value="NZ_CP015756.1"/>
</dbReference>
<dbReference type="InterPro" id="IPR003594">
    <property type="entry name" value="HATPase_dom"/>
</dbReference>
<keyword evidence="4" id="KW-0812">Transmembrane</keyword>
<dbReference type="STRING" id="1552.A7L45_12745"/>
<keyword evidence="4" id="KW-0472">Membrane</keyword>
<gene>
    <name evidence="6" type="ORF">A7L45_12745</name>
</gene>
<dbReference type="OrthoDB" id="199946at2"/>
<evidence type="ECO:0000256" key="2">
    <source>
        <dbReference type="ARBA" id="ARBA00022777"/>
    </source>
</evidence>
<accession>A0A1J0GHP0</accession>
<dbReference type="Proteomes" id="UP000182569">
    <property type="component" value="Chromosome"/>
</dbReference>
<dbReference type="InterPro" id="IPR005467">
    <property type="entry name" value="His_kinase_dom"/>
</dbReference>
<evidence type="ECO:0000256" key="1">
    <source>
        <dbReference type="ARBA" id="ARBA00022679"/>
    </source>
</evidence>
<dbReference type="EMBL" id="CP015756">
    <property type="protein sequence ID" value="APC40874.1"/>
    <property type="molecule type" value="Genomic_DNA"/>
</dbReference>
<organism evidence="6 7">
    <name type="scientific">Clostridium estertheticum subsp. estertheticum</name>
    <dbReference type="NCBI Taxonomy" id="1552"/>
    <lineage>
        <taxon>Bacteria</taxon>
        <taxon>Bacillati</taxon>
        <taxon>Bacillota</taxon>
        <taxon>Clostridia</taxon>
        <taxon>Eubacteriales</taxon>
        <taxon>Clostridiaceae</taxon>
        <taxon>Clostridium</taxon>
    </lineage>
</organism>
<evidence type="ECO:0000313" key="6">
    <source>
        <dbReference type="EMBL" id="APC40874.1"/>
    </source>
</evidence>
<dbReference type="PANTHER" id="PTHR24421">
    <property type="entry name" value="NITRATE/NITRITE SENSOR PROTEIN NARX-RELATED"/>
    <property type="match status" value="1"/>
</dbReference>
<dbReference type="PROSITE" id="PS50109">
    <property type="entry name" value="HIS_KIN"/>
    <property type="match status" value="1"/>
</dbReference>
<dbReference type="GO" id="GO:0000160">
    <property type="term" value="P:phosphorelay signal transduction system"/>
    <property type="evidence" value="ECO:0007669"/>
    <property type="project" value="UniProtKB-KW"/>
</dbReference>
<dbReference type="Pfam" id="PF02518">
    <property type="entry name" value="HATPase_c"/>
    <property type="match status" value="1"/>
</dbReference>
<name>A0A1J0GHP0_9CLOT</name>
<feature type="transmembrane region" description="Helical" evidence="4">
    <location>
        <begin position="63"/>
        <end position="82"/>
    </location>
</feature>
<keyword evidence="2" id="KW-0418">Kinase</keyword>
<proteinExistence type="predicted"/>
<dbReference type="CDD" id="cd16917">
    <property type="entry name" value="HATPase_UhpB-NarQ-NarX-like"/>
    <property type="match status" value="1"/>
</dbReference>
<feature type="transmembrane region" description="Helical" evidence="4">
    <location>
        <begin position="239"/>
        <end position="262"/>
    </location>
</feature>
<feature type="transmembrane region" description="Helical" evidence="4">
    <location>
        <begin position="146"/>
        <end position="165"/>
    </location>
</feature>
<feature type="domain" description="Histidine kinase" evidence="5">
    <location>
        <begin position="331"/>
        <end position="517"/>
    </location>
</feature>
<feature type="transmembrane region" description="Helical" evidence="4">
    <location>
        <begin position="35"/>
        <end position="56"/>
    </location>
</feature>
<dbReference type="InterPro" id="IPR036890">
    <property type="entry name" value="HATPase_C_sf"/>
</dbReference>
<keyword evidence="7" id="KW-1185">Reference proteome</keyword>
<dbReference type="Gene3D" id="3.30.565.10">
    <property type="entry name" value="Histidine kinase-like ATPase, C-terminal domain"/>
    <property type="match status" value="1"/>
</dbReference>
<evidence type="ECO:0000259" key="5">
    <source>
        <dbReference type="PROSITE" id="PS50109"/>
    </source>
</evidence>
<feature type="transmembrane region" description="Helical" evidence="4">
    <location>
        <begin position="211"/>
        <end position="227"/>
    </location>
</feature>
<evidence type="ECO:0000313" key="7">
    <source>
        <dbReference type="Proteomes" id="UP000182569"/>
    </source>
</evidence>
<dbReference type="SUPFAM" id="SSF55874">
    <property type="entry name" value="ATPase domain of HSP90 chaperone/DNA topoisomerase II/histidine kinase"/>
    <property type="match status" value="1"/>
</dbReference>
<keyword evidence="4" id="KW-1133">Transmembrane helix</keyword>
<evidence type="ECO:0000256" key="4">
    <source>
        <dbReference type="SAM" id="Phobius"/>
    </source>
</evidence>
<protein>
    <recommendedName>
        <fullName evidence="5">Histidine kinase domain-containing protein</fullName>
    </recommendedName>
</protein>
<dbReference type="AlphaFoldDB" id="A0A1J0GHP0"/>
<dbReference type="PANTHER" id="PTHR24421:SF60">
    <property type="entry name" value="SENSOR HISTIDINE KINASE COMP"/>
    <property type="match status" value="1"/>
</dbReference>
<dbReference type="GO" id="GO:0016301">
    <property type="term" value="F:kinase activity"/>
    <property type="evidence" value="ECO:0007669"/>
    <property type="project" value="UniProtKB-KW"/>
</dbReference>
<keyword evidence="1" id="KW-0808">Transferase</keyword>
<evidence type="ECO:0000256" key="3">
    <source>
        <dbReference type="ARBA" id="ARBA00023012"/>
    </source>
</evidence>